<reference evidence="2 3" key="1">
    <citation type="submission" date="2020-08" db="EMBL/GenBank/DDBJ databases">
        <title>Hymenobacter sp.</title>
        <authorList>
            <person name="Kim M.K."/>
        </authorList>
    </citation>
    <scope>NUCLEOTIDE SEQUENCE [LARGE SCALE GENOMIC DNA]</scope>
    <source>
        <strain evidence="2 3">BT507</strain>
    </source>
</reference>
<dbReference type="Proteomes" id="UP000622017">
    <property type="component" value="Unassembled WGS sequence"/>
</dbReference>
<dbReference type="EMBL" id="JACSCY010000005">
    <property type="protein sequence ID" value="MBC6610895.1"/>
    <property type="molecule type" value="Genomic_DNA"/>
</dbReference>
<keyword evidence="3" id="KW-1185">Reference proteome</keyword>
<proteinExistence type="predicted"/>
<feature type="signal peptide" evidence="1">
    <location>
        <begin position="1"/>
        <end position="19"/>
    </location>
</feature>
<dbReference type="PROSITE" id="PS51257">
    <property type="entry name" value="PROKAR_LIPOPROTEIN"/>
    <property type="match status" value="1"/>
</dbReference>
<sequence length="236" mass="26307">MTKLYILLLSSLLLSGCSARTYATRDVNQPVLATHRTVAILPFEVELDRLRTQDIVYHGTSDPTPEQRAQRQQQWTEGQRQAREALAYELQRCLHNQVQTMRGQGSRPVTFQPVRETNQRLRAAGITYNTLFEHSIAELQQVLGVDAVLSGAAMLYQPMPNGVAVATHLLSNTPLLLGGPLTGNVTTANLTVHDCRSGELVWRFNYERTGSTTIPTAEALVKQLLRPAAKTFPYRP</sequence>
<evidence type="ECO:0008006" key="4">
    <source>
        <dbReference type="Google" id="ProtNLM"/>
    </source>
</evidence>
<evidence type="ECO:0000313" key="3">
    <source>
        <dbReference type="Proteomes" id="UP000622017"/>
    </source>
</evidence>
<feature type="chain" id="PRO_5046068738" description="DUF3313 domain-containing protein" evidence="1">
    <location>
        <begin position="20"/>
        <end position="236"/>
    </location>
</feature>
<gene>
    <name evidence="2" type="ORF">H8B15_08165</name>
</gene>
<evidence type="ECO:0000313" key="2">
    <source>
        <dbReference type="EMBL" id="MBC6610895.1"/>
    </source>
</evidence>
<evidence type="ECO:0000256" key="1">
    <source>
        <dbReference type="SAM" id="SignalP"/>
    </source>
</evidence>
<accession>A0ABR7MIH9</accession>
<protein>
    <recommendedName>
        <fullName evidence="4">DUF3313 domain-containing protein</fullName>
    </recommendedName>
</protein>
<dbReference type="Gene3D" id="3.40.50.10610">
    <property type="entry name" value="ABC-type transport auxiliary lipoprotein component"/>
    <property type="match status" value="1"/>
</dbReference>
<name>A0ABR7MIH9_9BACT</name>
<keyword evidence="1" id="KW-0732">Signal</keyword>
<dbReference type="RefSeq" id="WP_187319191.1">
    <property type="nucleotide sequence ID" value="NZ_JACSCY010000005.1"/>
</dbReference>
<organism evidence="2 3">
    <name type="scientific">Hymenobacter citatus</name>
    <dbReference type="NCBI Taxonomy" id="2763506"/>
    <lineage>
        <taxon>Bacteria</taxon>
        <taxon>Pseudomonadati</taxon>
        <taxon>Bacteroidota</taxon>
        <taxon>Cytophagia</taxon>
        <taxon>Cytophagales</taxon>
        <taxon>Hymenobacteraceae</taxon>
        <taxon>Hymenobacter</taxon>
    </lineage>
</organism>
<comment type="caution">
    <text evidence="2">The sequence shown here is derived from an EMBL/GenBank/DDBJ whole genome shotgun (WGS) entry which is preliminary data.</text>
</comment>